<organism evidence="1 2">
    <name type="scientific">Pipistrellus kuhlii</name>
    <name type="common">Kuhl's pipistrelle</name>
    <dbReference type="NCBI Taxonomy" id="59472"/>
    <lineage>
        <taxon>Eukaryota</taxon>
        <taxon>Metazoa</taxon>
        <taxon>Chordata</taxon>
        <taxon>Craniata</taxon>
        <taxon>Vertebrata</taxon>
        <taxon>Euteleostomi</taxon>
        <taxon>Mammalia</taxon>
        <taxon>Eutheria</taxon>
        <taxon>Laurasiatheria</taxon>
        <taxon>Chiroptera</taxon>
        <taxon>Yangochiroptera</taxon>
        <taxon>Vespertilionidae</taxon>
        <taxon>Pipistrellus</taxon>
    </lineage>
</organism>
<protein>
    <submittedName>
        <fullName evidence="1">Uncharacterized protein</fullName>
    </submittedName>
</protein>
<sequence>MHYDRKNMRPKNLLLDPDSPRLSKLLAGGSATVNPLLMVTDPPQLLFYPVDVNVVMTPTTPYYRLQVPGGPSEISLTCTLPEAELSSLELGSMLGPLLQFLPDDPGHSLPLKRVSPSAPEDLYPSSLDLSNCKRSNEQLTFCS</sequence>
<dbReference type="Proteomes" id="UP000558488">
    <property type="component" value="Unassembled WGS sequence"/>
</dbReference>
<keyword evidence="2" id="KW-1185">Reference proteome</keyword>
<dbReference type="EMBL" id="JACAGB010000003">
    <property type="protein sequence ID" value="KAF6374285.1"/>
    <property type="molecule type" value="Genomic_DNA"/>
</dbReference>
<gene>
    <name evidence="1" type="ORF">mPipKuh1_009508</name>
</gene>
<proteinExistence type="predicted"/>
<reference evidence="1 2" key="1">
    <citation type="journal article" date="2020" name="Nature">
        <title>Six reference-quality genomes reveal evolution of bat adaptations.</title>
        <authorList>
            <person name="Jebb D."/>
            <person name="Huang Z."/>
            <person name="Pippel M."/>
            <person name="Hughes G.M."/>
            <person name="Lavrichenko K."/>
            <person name="Devanna P."/>
            <person name="Winkler S."/>
            <person name="Jermiin L.S."/>
            <person name="Skirmuntt E.C."/>
            <person name="Katzourakis A."/>
            <person name="Burkitt-Gray L."/>
            <person name="Ray D.A."/>
            <person name="Sullivan K.A.M."/>
            <person name="Roscito J.G."/>
            <person name="Kirilenko B.M."/>
            <person name="Davalos L.M."/>
            <person name="Corthals A.P."/>
            <person name="Power M.L."/>
            <person name="Jones G."/>
            <person name="Ransome R.D."/>
            <person name="Dechmann D.K.N."/>
            <person name="Locatelli A.G."/>
            <person name="Puechmaille S.J."/>
            <person name="Fedrigo O."/>
            <person name="Jarvis E.D."/>
            <person name="Hiller M."/>
            <person name="Vernes S.C."/>
            <person name="Myers E.W."/>
            <person name="Teeling E.C."/>
        </authorList>
    </citation>
    <scope>NUCLEOTIDE SEQUENCE [LARGE SCALE GENOMIC DNA]</scope>
    <source>
        <strain evidence="1">MPipKuh1</strain>
        <tissue evidence="1">Flight muscle</tissue>
    </source>
</reference>
<comment type="caution">
    <text evidence="1">The sequence shown here is derived from an EMBL/GenBank/DDBJ whole genome shotgun (WGS) entry which is preliminary data.</text>
</comment>
<dbReference type="AlphaFoldDB" id="A0A7J7ZJS5"/>
<accession>A0A7J7ZJS5</accession>
<evidence type="ECO:0000313" key="2">
    <source>
        <dbReference type="Proteomes" id="UP000558488"/>
    </source>
</evidence>
<evidence type="ECO:0000313" key="1">
    <source>
        <dbReference type="EMBL" id="KAF6374285.1"/>
    </source>
</evidence>
<name>A0A7J7ZJS5_PIPKU</name>